<evidence type="ECO:0000256" key="2">
    <source>
        <dbReference type="PROSITE-ProRule" id="PRU00108"/>
    </source>
</evidence>
<dbReference type="Gene3D" id="1.10.10.60">
    <property type="entry name" value="Homeodomain-like"/>
    <property type="match status" value="1"/>
</dbReference>
<evidence type="ECO:0000313" key="6">
    <source>
        <dbReference type="EMBL" id="ALK82456.1"/>
    </source>
</evidence>
<dbReference type="InterPro" id="IPR009057">
    <property type="entry name" value="Homeodomain-like_sf"/>
</dbReference>
<feature type="compositionally biased region" description="Polar residues" evidence="4">
    <location>
        <begin position="9"/>
        <end position="20"/>
    </location>
</feature>
<organism evidence="6">
    <name type="scientific">Selaginella kraussiana</name>
    <dbReference type="NCBI Taxonomy" id="81964"/>
    <lineage>
        <taxon>Eukaryota</taxon>
        <taxon>Viridiplantae</taxon>
        <taxon>Streptophyta</taxon>
        <taxon>Embryophyta</taxon>
        <taxon>Tracheophyta</taxon>
        <taxon>Lycopodiopsida</taxon>
        <taxon>Selaginellales</taxon>
        <taxon>Selaginellaceae</taxon>
        <taxon>Selaginella</taxon>
    </lineage>
</organism>
<feature type="domain" description="Homeobox" evidence="5">
    <location>
        <begin position="11"/>
        <end position="76"/>
    </location>
</feature>
<evidence type="ECO:0000259" key="5">
    <source>
        <dbReference type="PROSITE" id="PS50071"/>
    </source>
</evidence>
<evidence type="ECO:0000256" key="4">
    <source>
        <dbReference type="SAM" id="MobiDB-lite"/>
    </source>
</evidence>
<evidence type="ECO:0000256" key="3">
    <source>
        <dbReference type="RuleBase" id="RU000682"/>
    </source>
</evidence>
<dbReference type="InterPro" id="IPR001356">
    <property type="entry name" value="HD"/>
</dbReference>
<sequence>MPYDPVTGMQKTSSRQRWSPTQIQLQTLEKIFEEGRVTPNKQRIKEITSELSRHGPIAETNVYNWFQNRKARAKRKQASSLLQNHNSNNVNSSSREDSEADTDGDSPENGNNNNNSNNSYKRSRHHFHHAHHHQRHHHQQQRQHL</sequence>
<dbReference type="AlphaFoldDB" id="A0A0P0LK29"/>
<comment type="subcellular location">
    <subcellularLocation>
        <location evidence="1 2 3">Nucleus</location>
    </subcellularLocation>
</comment>
<dbReference type="GO" id="GO:0003700">
    <property type="term" value="F:DNA-binding transcription factor activity"/>
    <property type="evidence" value="ECO:0007669"/>
    <property type="project" value="InterPro"/>
</dbReference>
<dbReference type="PANTHER" id="PTHR46777:SF5">
    <property type="entry name" value="WUSCHEL-RELATED HOMEOBOX 13"/>
    <property type="match status" value="1"/>
</dbReference>
<feature type="region of interest" description="Disordered" evidence="4">
    <location>
        <begin position="70"/>
        <end position="145"/>
    </location>
</feature>
<feature type="compositionally biased region" description="Low complexity" evidence="4">
    <location>
        <begin position="109"/>
        <end position="119"/>
    </location>
</feature>
<dbReference type="SUPFAM" id="SSF46689">
    <property type="entry name" value="Homeodomain-like"/>
    <property type="match status" value="1"/>
</dbReference>
<keyword evidence="2 3" id="KW-0371">Homeobox</keyword>
<feature type="DNA-binding region" description="Homeobox" evidence="2">
    <location>
        <begin position="13"/>
        <end position="77"/>
    </location>
</feature>
<dbReference type="Pfam" id="PF00046">
    <property type="entry name" value="Homeodomain"/>
    <property type="match status" value="1"/>
</dbReference>
<dbReference type="SMART" id="SM00389">
    <property type="entry name" value="HOX"/>
    <property type="match status" value="1"/>
</dbReference>
<dbReference type="EMBL" id="KR870326">
    <property type="protein sequence ID" value="ALK82456.1"/>
    <property type="molecule type" value="Genomic_DNA"/>
</dbReference>
<accession>A0A0P0LK29</accession>
<proteinExistence type="predicted"/>
<dbReference type="PROSITE" id="PS50071">
    <property type="entry name" value="HOMEOBOX_2"/>
    <property type="match status" value="1"/>
</dbReference>
<feature type="compositionally biased region" description="Basic residues" evidence="4">
    <location>
        <begin position="121"/>
        <end position="145"/>
    </location>
</feature>
<keyword evidence="2 3" id="KW-0238">DNA-binding</keyword>
<dbReference type="CDD" id="cd00086">
    <property type="entry name" value="homeodomain"/>
    <property type="match status" value="1"/>
</dbReference>
<dbReference type="InterPro" id="IPR044559">
    <property type="entry name" value="WOX13-like"/>
</dbReference>
<dbReference type="PANTHER" id="PTHR46777">
    <property type="entry name" value="WUSCHEL-RELATED HOMEOBOX 13"/>
    <property type="match status" value="1"/>
</dbReference>
<keyword evidence="2 3" id="KW-0539">Nucleus</keyword>
<dbReference type="GO" id="GO:0005634">
    <property type="term" value="C:nucleus"/>
    <property type="evidence" value="ECO:0007669"/>
    <property type="project" value="UniProtKB-SubCell"/>
</dbReference>
<feature type="region of interest" description="Disordered" evidence="4">
    <location>
        <begin position="1"/>
        <end position="20"/>
    </location>
</feature>
<protein>
    <submittedName>
        <fullName evidence="6">Wuschel-like homeobox 13A</fullName>
    </submittedName>
</protein>
<feature type="compositionally biased region" description="Low complexity" evidence="4">
    <location>
        <begin position="79"/>
        <end position="93"/>
    </location>
</feature>
<gene>
    <name evidence="6" type="primary">WOX13A</name>
</gene>
<reference evidence="6" key="1">
    <citation type="journal article" date="2016" name="Front. Plant Sci.">
        <title>Identification of WOX Family Genes in Selaginella kraussiana for Studies on Stem Cells and Regeneration in Lycophytes.</title>
        <authorList>
            <person name="Ge Y."/>
            <person name="Liu J."/>
            <person name="Zeng M."/>
            <person name="He J."/>
            <person name="Qin P."/>
            <person name="Huang H."/>
            <person name="Xu L."/>
        </authorList>
    </citation>
    <scope>NUCLEOTIDE SEQUENCE</scope>
</reference>
<name>A0A0P0LK29_9TRAC</name>
<dbReference type="GO" id="GO:0003677">
    <property type="term" value="F:DNA binding"/>
    <property type="evidence" value="ECO:0007669"/>
    <property type="project" value="UniProtKB-UniRule"/>
</dbReference>
<evidence type="ECO:0000256" key="1">
    <source>
        <dbReference type="ARBA" id="ARBA00004123"/>
    </source>
</evidence>